<feature type="compositionally biased region" description="Basic and acidic residues" evidence="1">
    <location>
        <begin position="63"/>
        <end position="75"/>
    </location>
</feature>
<dbReference type="Proteomes" id="UP000316759">
    <property type="component" value="Unassembled WGS sequence"/>
</dbReference>
<feature type="compositionally biased region" description="Polar residues" evidence="1">
    <location>
        <begin position="155"/>
        <end position="169"/>
    </location>
</feature>
<feature type="compositionally biased region" description="Polar residues" evidence="1">
    <location>
        <begin position="112"/>
        <end position="121"/>
    </location>
</feature>
<protein>
    <submittedName>
        <fullName evidence="2">Uncharacterized protein</fullName>
    </submittedName>
</protein>
<dbReference type="AlphaFoldDB" id="A0A504YM01"/>
<evidence type="ECO:0000313" key="2">
    <source>
        <dbReference type="EMBL" id="TPP62294.1"/>
    </source>
</evidence>
<evidence type="ECO:0000256" key="1">
    <source>
        <dbReference type="SAM" id="MobiDB-lite"/>
    </source>
</evidence>
<comment type="caution">
    <text evidence="2">The sequence shown here is derived from an EMBL/GenBank/DDBJ whole genome shotgun (WGS) entry which is preliminary data.</text>
</comment>
<feature type="compositionally biased region" description="Low complexity" evidence="1">
    <location>
        <begin position="93"/>
        <end position="105"/>
    </location>
</feature>
<dbReference type="EMBL" id="SUNJ01007047">
    <property type="protein sequence ID" value="TPP62294.1"/>
    <property type="molecule type" value="Genomic_DNA"/>
</dbReference>
<sequence length="169" mass="18256">MPYRSGHVHSNDNSTPRRQSARIAAVQQLPLPNPLLSHRGERDNLLNRARSTLETRNLSSHKSKSEVVWVDKDDLPSNTSPEMEHPAAEEAEVSTVSTPTSSVITGDIPVENTVNGNSYHPESSLAPESDVQTKVPAEDGVTSEPVLSPPPAMAQQLSSYPNPSHGSVH</sequence>
<feature type="region of interest" description="Disordered" evidence="1">
    <location>
        <begin position="52"/>
        <end position="169"/>
    </location>
</feature>
<organism evidence="2 3">
    <name type="scientific">Fasciola gigantica</name>
    <name type="common">Giant liver fluke</name>
    <dbReference type="NCBI Taxonomy" id="46835"/>
    <lineage>
        <taxon>Eukaryota</taxon>
        <taxon>Metazoa</taxon>
        <taxon>Spiralia</taxon>
        <taxon>Lophotrochozoa</taxon>
        <taxon>Platyhelminthes</taxon>
        <taxon>Trematoda</taxon>
        <taxon>Digenea</taxon>
        <taxon>Plagiorchiida</taxon>
        <taxon>Echinostomata</taxon>
        <taxon>Echinostomatoidea</taxon>
        <taxon>Fasciolidae</taxon>
        <taxon>Fasciola</taxon>
    </lineage>
</organism>
<evidence type="ECO:0000313" key="3">
    <source>
        <dbReference type="Proteomes" id="UP000316759"/>
    </source>
</evidence>
<feature type="region of interest" description="Disordered" evidence="1">
    <location>
        <begin position="1"/>
        <end position="21"/>
    </location>
</feature>
<proteinExistence type="predicted"/>
<keyword evidence="3" id="KW-1185">Reference proteome</keyword>
<accession>A0A504YM01</accession>
<gene>
    <name evidence="2" type="ORF">FGIG_10880</name>
</gene>
<reference evidence="2 3" key="1">
    <citation type="submission" date="2019-04" db="EMBL/GenBank/DDBJ databases">
        <title>Annotation for the trematode Fasciola gigantica.</title>
        <authorList>
            <person name="Choi Y.-J."/>
        </authorList>
    </citation>
    <scope>NUCLEOTIDE SEQUENCE [LARGE SCALE GENOMIC DNA]</scope>
    <source>
        <strain evidence="2">Uganda_cow_1</strain>
    </source>
</reference>
<name>A0A504YM01_FASGI</name>